<gene>
    <name evidence="5" type="ORF">URODEC1_LOCUS69566</name>
</gene>
<feature type="domain" description="Exocyst complex subunit Exo70 C-terminal" evidence="4">
    <location>
        <begin position="130"/>
        <end position="492"/>
    </location>
</feature>
<dbReference type="Pfam" id="PF03081">
    <property type="entry name" value="Exo70_C"/>
    <property type="match status" value="1"/>
</dbReference>
<evidence type="ECO:0000259" key="4">
    <source>
        <dbReference type="Pfam" id="PF03081"/>
    </source>
</evidence>
<evidence type="ECO:0000313" key="6">
    <source>
        <dbReference type="Proteomes" id="UP001497457"/>
    </source>
</evidence>
<dbReference type="SUPFAM" id="SSF74788">
    <property type="entry name" value="Cullin repeat-like"/>
    <property type="match status" value="1"/>
</dbReference>
<evidence type="ECO:0000256" key="3">
    <source>
        <dbReference type="RuleBase" id="RU365026"/>
    </source>
</evidence>
<evidence type="ECO:0000313" key="5">
    <source>
        <dbReference type="EMBL" id="CAL5009597.1"/>
    </source>
</evidence>
<proteinExistence type="inferred from homology"/>
<evidence type="ECO:0000256" key="2">
    <source>
        <dbReference type="ARBA" id="ARBA00022448"/>
    </source>
</evidence>
<reference evidence="6" key="1">
    <citation type="submission" date="2024-06" db="EMBL/GenBank/DDBJ databases">
        <authorList>
            <person name="Ryan C."/>
        </authorList>
    </citation>
    <scope>NUCLEOTIDE SEQUENCE [LARGE SCALE GENOMIC DNA]</scope>
</reference>
<sequence length="496" mass="56065">MEATGRDGGLGSWSYNYLGQTRYTPYSSINSSSSGTVSTGYTFTGSYLSSVSMEAALATPLGSYPGVIIDEKKKHGVKSMVQEFFGVSSADDSGYISALKKWFIELDVFWLIHAPDGISYAHAPSWIHALHKITETIHLIEKLFPEISKNEARVSDEIQFAQFIQKTMLKMLAFVDFIVASNSKAIMEEVMNWVPLSTLLSVRGALSRALQKTWFPIHPPPSAKAKRIQREIVNLLSAKESKAGEAVWSTLEEIRNRVLISMEDGAQSCQSDIHKATHSLMRYISFLRSHYSSVASVVSEAASLGKYVPQIEDPFPLNSLIVEMVSCLEEKLVKMSGSFPDQGLGLLFLLNNSYFIRETLLSSFLLMNSSFIRASPQKYSSLDIHVAELFEKVQGYIESYLQVSWEPVLSCLPNPTHPRFWKRYSPLYKFESQFQKTYNTQMLWKVPDPKLRKTLRTAITEKIVPDYTKYIEDNNVTTPELTPQKLEEMLQELFEG</sequence>
<comment type="function">
    <text evidence="3">Component of the exocyst complex.</text>
</comment>
<dbReference type="InterPro" id="IPR004140">
    <property type="entry name" value="Exo70"/>
</dbReference>
<keyword evidence="6" id="KW-1185">Reference proteome</keyword>
<dbReference type="InterPro" id="IPR046364">
    <property type="entry name" value="Exo70_C"/>
</dbReference>
<keyword evidence="3" id="KW-0268">Exocytosis</keyword>
<reference evidence="5 6" key="2">
    <citation type="submission" date="2024-10" db="EMBL/GenBank/DDBJ databases">
        <authorList>
            <person name="Ryan C."/>
        </authorList>
    </citation>
    <scope>NUCLEOTIDE SEQUENCE [LARGE SCALE GENOMIC DNA]</scope>
</reference>
<dbReference type="InterPro" id="IPR016159">
    <property type="entry name" value="Cullin_repeat-like_dom_sf"/>
</dbReference>
<name>A0ABC9BX91_9POAL</name>
<comment type="similarity">
    <text evidence="1 3">Belongs to the EXO70 family.</text>
</comment>
<protein>
    <recommendedName>
        <fullName evidence="3">Exocyst subunit Exo70 family protein</fullName>
    </recommendedName>
</protein>
<evidence type="ECO:0000256" key="1">
    <source>
        <dbReference type="ARBA" id="ARBA00006756"/>
    </source>
</evidence>
<dbReference type="GO" id="GO:0006887">
    <property type="term" value="P:exocytosis"/>
    <property type="evidence" value="ECO:0007669"/>
    <property type="project" value="UniProtKB-KW"/>
</dbReference>
<dbReference type="AlphaFoldDB" id="A0ABC9BX91"/>
<dbReference type="GO" id="GO:0015031">
    <property type="term" value="P:protein transport"/>
    <property type="evidence" value="ECO:0007669"/>
    <property type="project" value="UniProtKB-KW"/>
</dbReference>
<keyword evidence="3" id="KW-0653">Protein transport</keyword>
<dbReference type="PANTHER" id="PTHR12542">
    <property type="entry name" value="EXOCYST COMPLEX PROTEIN EXO70"/>
    <property type="match status" value="1"/>
</dbReference>
<keyword evidence="2 3" id="KW-0813">Transport</keyword>
<dbReference type="Proteomes" id="UP001497457">
    <property type="component" value="Chromosome 28b"/>
</dbReference>
<accession>A0ABC9BX91</accession>
<dbReference type="Gene3D" id="1.20.1280.170">
    <property type="entry name" value="Exocyst complex component Exo70"/>
    <property type="match status" value="1"/>
</dbReference>
<dbReference type="EMBL" id="OZ075138">
    <property type="protein sequence ID" value="CAL5009597.1"/>
    <property type="molecule type" value="Genomic_DNA"/>
</dbReference>
<organism evidence="5 6">
    <name type="scientific">Urochloa decumbens</name>
    <dbReference type="NCBI Taxonomy" id="240449"/>
    <lineage>
        <taxon>Eukaryota</taxon>
        <taxon>Viridiplantae</taxon>
        <taxon>Streptophyta</taxon>
        <taxon>Embryophyta</taxon>
        <taxon>Tracheophyta</taxon>
        <taxon>Spermatophyta</taxon>
        <taxon>Magnoliopsida</taxon>
        <taxon>Liliopsida</taxon>
        <taxon>Poales</taxon>
        <taxon>Poaceae</taxon>
        <taxon>PACMAD clade</taxon>
        <taxon>Panicoideae</taxon>
        <taxon>Panicodae</taxon>
        <taxon>Paniceae</taxon>
        <taxon>Melinidinae</taxon>
        <taxon>Urochloa</taxon>
    </lineage>
</organism>
<dbReference type="PANTHER" id="PTHR12542:SF137">
    <property type="entry name" value="EXOCYST SUBUNIT EXO70 FAMILY PROTEIN"/>
    <property type="match status" value="1"/>
</dbReference>